<sequence length="101" mass="11203">MAALKPIDQTPSPPCAVHTFMREDFNVDLASPRERTYGYLKGYGMLKTLAGLKLKDVTVKGEDIESLLVGVCEVLSVNSPAARLFPFHSHGVFHSIYTFYP</sequence>
<dbReference type="VEuPathDB" id="FungiDB:BD410DRAFT_837205"/>
<gene>
    <name evidence="1" type="ORF">BD410DRAFT_837205</name>
</gene>
<dbReference type="Proteomes" id="UP000294933">
    <property type="component" value="Unassembled WGS sequence"/>
</dbReference>
<reference evidence="1 2" key="1">
    <citation type="submission" date="2018-06" db="EMBL/GenBank/DDBJ databases">
        <title>A transcriptomic atlas of mushroom development highlights an independent origin of complex multicellularity.</title>
        <authorList>
            <consortium name="DOE Joint Genome Institute"/>
            <person name="Krizsan K."/>
            <person name="Almasi E."/>
            <person name="Merenyi Z."/>
            <person name="Sahu N."/>
            <person name="Viragh M."/>
            <person name="Koszo T."/>
            <person name="Mondo S."/>
            <person name="Kiss B."/>
            <person name="Balint B."/>
            <person name="Kues U."/>
            <person name="Barry K."/>
            <person name="Hegedus J.C."/>
            <person name="Henrissat B."/>
            <person name="Johnson J."/>
            <person name="Lipzen A."/>
            <person name="Ohm R."/>
            <person name="Nagy I."/>
            <person name="Pangilinan J."/>
            <person name="Yan J."/>
            <person name="Xiong Y."/>
            <person name="Grigoriev I.V."/>
            <person name="Hibbett D.S."/>
            <person name="Nagy L.G."/>
        </authorList>
    </citation>
    <scope>NUCLEOTIDE SEQUENCE [LARGE SCALE GENOMIC DNA]</scope>
    <source>
        <strain evidence="1 2">SZMC22713</strain>
    </source>
</reference>
<organism evidence="1 2">
    <name type="scientific">Rickenella mellea</name>
    <dbReference type="NCBI Taxonomy" id="50990"/>
    <lineage>
        <taxon>Eukaryota</taxon>
        <taxon>Fungi</taxon>
        <taxon>Dikarya</taxon>
        <taxon>Basidiomycota</taxon>
        <taxon>Agaricomycotina</taxon>
        <taxon>Agaricomycetes</taxon>
        <taxon>Hymenochaetales</taxon>
        <taxon>Rickenellaceae</taxon>
        <taxon>Rickenella</taxon>
    </lineage>
</organism>
<dbReference type="EMBL" id="ML170163">
    <property type="protein sequence ID" value="TDL25734.1"/>
    <property type="molecule type" value="Genomic_DNA"/>
</dbReference>
<proteinExistence type="predicted"/>
<evidence type="ECO:0000313" key="1">
    <source>
        <dbReference type="EMBL" id="TDL25734.1"/>
    </source>
</evidence>
<keyword evidence="2" id="KW-1185">Reference proteome</keyword>
<dbReference type="AlphaFoldDB" id="A0A4Y7QDP3"/>
<protein>
    <submittedName>
        <fullName evidence="1">Uncharacterized protein</fullName>
    </submittedName>
</protein>
<evidence type="ECO:0000313" key="2">
    <source>
        <dbReference type="Proteomes" id="UP000294933"/>
    </source>
</evidence>
<name>A0A4Y7QDP3_9AGAM</name>
<accession>A0A4Y7QDP3</accession>